<dbReference type="EMBL" id="LR031873">
    <property type="protein sequence ID" value="VDD14967.1"/>
    <property type="molecule type" value="Genomic_DNA"/>
</dbReference>
<name>A0A3P6C8P1_BRAOL</name>
<evidence type="ECO:0000313" key="1">
    <source>
        <dbReference type="EMBL" id="VDD14967.1"/>
    </source>
</evidence>
<protein>
    <submittedName>
        <fullName evidence="1">Uncharacterized protein</fullName>
    </submittedName>
</protein>
<reference evidence="1" key="1">
    <citation type="submission" date="2018-11" db="EMBL/GenBank/DDBJ databases">
        <authorList>
            <consortium name="Genoscope - CEA"/>
            <person name="William W."/>
        </authorList>
    </citation>
    <scope>NUCLEOTIDE SEQUENCE</scope>
</reference>
<gene>
    <name evidence="1" type="ORF">BOLC4T27915H</name>
</gene>
<organism evidence="1">
    <name type="scientific">Brassica oleracea</name>
    <name type="common">Wild cabbage</name>
    <dbReference type="NCBI Taxonomy" id="3712"/>
    <lineage>
        <taxon>Eukaryota</taxon>
        <taxon>Viridiplantae</taxon>
        <taxon>Streptophyta</taxon>
        <taxon>Embryophyta</taxon>
        <taxon>Tracheophyta</taxon>
        <taxon>Spermatophyta</taxon>
        <taxon>Magnoliopsida</taxon>
        <taxon>eudicotyledons</taxon>
        <taxon>Gunneridae</taxon>
        <taxon>Pentapetalae</taxon>
        <taxon>rosids</taxon>
        <taxon>malvids</taxon>
        <taxon>Brassicales</taxon>
        <taxon>Brassicaceae</taxon>
        <taxon>Brassiceae</taxon>
        <taxon>Brassica</taxon>
    </lineage>
</organism>
<dbReference type="AlphaFoldDB" id="A0A3P6C8P1"/>
<proteinExistence type="predicted"/>
<sequence length="48" mass="5565">MIVMICQHAEMSLISLHHLRSANYCHLMSYVSKTPSSPRRVRYRASAM</sequence>
<accession>A0A3P6C8P1</accession>